<evidence type="ECO:0000313" key="2">
    <source>
        <dbReference type="EMBL" id="GER44694.1"/>
    </source>
</evidence>
<protein>
    <submittedName>
        <fullName evidence="2">Breast carcinoma-amplified sequence 1 homolog</fullName>
    </submittedName>
</protein>
<comment type="caution">
    <text evidence="2">The sequence shown here is derived from an EMBL/GenBank/DDBJ whole genome shotgun (WGS) entry which is preliminary data.</text>
</comment>
<gene>
    <name evidence="2" type="ORF">STAS_21599</name>
</gene>
<feature type="region of interest" description="Disordered" evidence="1">
    <location>
        <begin position="1"/>
        <end position="81"/>
    </location>
</feature>
<feature type="compositionally biased region" description="Low complexity" evidence="1">
    <location>
        <begin position="1"/>
        <end position="14"/>
    </location>
</feature>
<accession>A0A5A7QHZ1</accession>
<dbReference type="EMBL" id="BKCP01007070">
    <property type="protein sequence ID" value="GER44694.1"/>
    <property type="molecule type" value="Genomic_DNA"/>
</dbReference>
<sequence length="127" mass="13553">MGQTKSKSPSSSSKVPMPEQDSPFRSSPSFTDKGKQIIPVSQSPSHNSQPDNVASNSPPEETTPPPPASIMKTVPAPHNSSQELLIPIEEEPIPSKMMDVETLPFAPYGQSIISLTPVRVKPSGPPL</sequence>
<feature type="compositionally biased region" description="Polar residues" evidence="1">
    <location>
        <begin position="39"/>
        <end position="57"/>
    </location>
</feature>
<dbReference type="AlphaFoldDB" id="A0A5A7QHZ1"/>
<reference evidence="3" key="1">
    <citation type="journal article" date="2019" name="Curr. Biol.">
        <title>Genome Sequence of Striga asiatica Provides Insight into the Evolution of Plant Parasitism.</title>
        <authorList>
            <person name="Yoshida S."/>
            <person name="Kim S."/>
            <person name="Wafula E.K."/>
            <person name="Tanskanen J."/>
            <person name="Kim Y.M."/>
            <person name="Honaas L."/>
            <person name="Yang Z."/>
            <person name="Spallek T."/>
            <person name="Conn C.E."/>
            <person name="Ichihashi Y."/>
            <person name="Cheong K."/>
            <person name="Cui S."/>
            <person name="Der J.P."/>
            <person name="Gundlach H."/>
            <person name="Jiao Y."/>
            <person name="Hori C."/>
            <person name="Ishida J.K."/>
            <person name="Kasahara H."/>
            <person name="Kiba T."/>
            <person name="Kim M.S."/>
            <person name="Koo N."/>
            <person name="Laohavisit A."/>
            <person name="Lee Y.H."/>
            <person name="Lumba S."/>
            <person name="McCourt P."/>
            <person name="Mortimer J.C."/>
            <person name="Mutuku J.M."/>
            <person name="Nomura T."/>
            <person name="Sasaki-Sekimoto Y."/>
            <person name="Seto Y."/>
            <person name="Wang Y."/>
            <person name="Wakatake T."/>
            <person name="Sakakibara H."/>
            <person name="Demura T."/>
            <person name="Yamaguchi S."/>
            <person name="Yoneyama K."/>
            <person name="Manabe R.I."/>
            <person name="Nelson D.C."/>
            <person name="Schulman A.H."/>
            <person name="Timko M.P."/>
            <person name="dePamphilis C.W."/>
            <person name="Choi D."/>
            <person name="Shirasu K."/>
        </authorList>
    </citation>
    <scope>NUCLEOTIDE SEQUENCE [LARGE SCALE GENOMIC DNA]</scope>
    <source>
        <strain evidence="3">cv. UVA1</strain>
    </source>
</reference>
<organism evidence="2 3">
    <name type="scientific">Striga asiatica</name>
    <name type="common">Asiatic witchweed</name>
    <name type="synonym">Buchnera asiatica</name>
    <dbReference type="NCBI Taxonomy" id="4170"/>
    <lineage>
        <taxon>Eukaryota</taxon>
        <taxon>Viridiplantae</taxon>
        <taxon>Streptophyta</taxon>
        <taxon>Embryophyta</taxon>
        <taxon>Tracheophyta</taxon>
        <taxon>Spermatophyta</taxon>
        <taxon>Magnoliopsida</taxon>
        <taxon>eudicotyledons</taxon>
        <taxon>Gunneridae</taxon>
        <taxon>Pentapetalae</taxon>
        <taxon>asterids</taxon>
        <taxon>lamiids</taxon>
        <taxon>Lamiales</taxon>
        <taxon>Orobanchaceae</taxon>
        <taxon>Buchnereae</taxon>
        <taxon>Striga</taxon>
    </lineage>
</organism>
<proteinExistence type="predicted"/>
<dbReference type="Proteomes" id="UP000325081">
    <property type="component" value="Unassembled WGS sequence"/>
</dbReference>
<evidence type="ECO:0000256" key="1">
    <source>
        <dbReference type="SAM" id="MobiDB-lite"/>
    </source>
</evidence>
<name>A0A5A7QHZ1_STRAF</name>
<keyword evidence="3" id="KW-1185">Reference proteome</keyword>
<evidence type="ECO:0000313" key="3">
    <source>
        <dbReference type="Proteomes" id="UP000325081"/>
    </source>
</evidence>